<keyword evidence="2" id="KW-1185">Reference proteome</keyword>
<protein>
    <submittedName>
        <fullName evidence="1">Uncharacterized protein</fullName>
    </submittedName>
</protein>
<sequence>MKRLVLISVLPVLVAEVIAKEIRRAWFNLAVRQLVCAKYRVWLSYWRAN</sequence>
<accession>A0A1H2LN35</accession>
<proteinExistence type="predicted"/>
<dbReference type="EMBL" id="LT629797">
    <property type="protein sequence ID" value="SDU82244.1"/>
    <property type="molecule type" value="Genomic_DNA"/>
</dbReference>
<organism evidence="1 2">
    <name type="scientific">Pseudomonas sihuiensis</name>
    <dbReference type="NCBI Taxonomy" id="1274359"/>
    <lineage>
        <taxon>Bacteria</taxon>
        <taxon>Pseudomonadati</taxon>
        <taxon>Pseudomonadota</taxon>
        <taxon>Gammaproteobacteria</taxon>
        <taxon>Pseudomonadales</taxon>
        <taxon>Pseudomonadaceae</taxon>
        <taxon>Pseudomonas</taxon>
    </lineage>
</organism>
<reference evidence="2" key="1">
    <citation type="submission" date="2016-10" db="EMBL/GenBank/DDBJ databases">
        <authorList>
            <person name="Varghese N."/>
            <person name="Submissions S."/>
        </authorList>
    </citation>
    <scope>NUCLEOTIDE SEQUENCE [LARGE SCALE GENOMIC DNA]</scope>
    <source>
        <strain evidence="2">KCTC 32246</strain>
    </source>
</reference>
<name>A0A1H2LN35_9PSED</name>
<dbReference type="Proteomes" id="UP000198675">
    <property type="component" value="Chromosome I"/>
</dbReference>
<evidence type="ECO:0000313" key="1">
    <source>
        <dbReference type="EMBL" id="SDU82244.1"/>
    </source>
</evidence>
<dbReference type="AlphaFoldDB" id="A0A1H2LN35"/>
<evidence type="ECO:0000313" key="2">
    <source>
        <dbReference type="Proteomes" id="UP000198675"/>
    </source>
</evidence>
<dbReference type="RefSeq" id="WP_157719668.1">
    <property type="nucleotide sequence ID" value="NZ_LT629797.1"/>
</dbReference>
<gene>
    <name evidence="1" type="ORF">SAMN05216363_1887</name>
</gene>